<dbReference type="AlphaFoldDB" id="A0A4R9LVF6"/>
<dbReference type="Proteomes" id="UP000298058">
    <property type="component" value="Unassembled WGS sequence"/>
</dbReference>
<sequence length="418" mass="48646">MNQILRENLKYILAVLLVWAITFPWVLQNKDTLLADLTLYYNSLFGYPNPAITRELVAKGDSILEGRKEGDSNFIAKISNFILNEENSKSVVLPLDLHLMEKSCLYFRSKEHVEEVFLELTWREKAMEWGSPLFQKISSPDELTLGPNPKDYWNSHIESVLEALDYYKRAMRFSGPDFTVPKRIESVSWAVCRPAEILLAYKTHMMETENYVLHLLEKEEKLPSGLTDIQKRSIALSVIKRSGYEDVSPNDYLESLLRQILLTGMKSFSPKEMDSVYERILYFVGNNEREYLKFRFRRGELFYQLGAEDPVYYKKGILEFREAANIKLASEDEDVNLPALLVHQFESILRESQCYHKLGENKKALAILDSLQPKLRNVDERSVGGTKLQIMQTYRETKRSVLRKLNRFEEADEIPLSQ</sequence>
<dbReference type="RefSeq" id="WP_135760857.1">
    <property type="nucleotide sequence ID" value="NZ_RQHW01000047.1"/>
</dbReference>
<keyword evidence="1" id="KW-1133">Transmembrane helix</keyword>
<comment type="caution">
    <text evidence="2">The sequence shown here is derived from an EMBL/GenBank/DDBJ whole genome shotgun (WGS) entry which is preliminary data.</text>
</comment>
<protein>
    <recommendedName>
        <fullName evidence="4">Tetratricopeptide repeat protein</fullName>
    </recommendedName>
</protein>
<organism evidence="2 3">
    <name type="scientific">Leptospira idonii</name>
    <dbReference type="NCBI Taxonomy" id="1193500"/>
    <lineage>
        <taxon>Bacteria</taxon>
        <taxon>Pseudomonadati</taxon>
        <taxon>Spirochaetota</taxon>
        <taxon>Spirochaetia</taxon>
        <taxon>Leptospirales</taxon>
        <taxon>Leptospiraceae</taxon>
        <taxon>Leptospira</taxon>
    </lineage>
</organism>
<evidence type="ECO:0000313" key="2">
    <source>
        <dbReference type="EMBL" id="TGN18170.1"/>
    </source>
</evidence>
<name>A0A4R9LVF6_9LEPT</name>
<accession>A0A4R9LVF6</accession>
<keyword evidence="1" id="KW-0472">Membrane</keyword>
<proteinExistence type="predicted"/>
<evidence type="ECO:0000313" key="3">
    <source>
        <dbReference type="Proteomes" id="UP000298058"/>
    </source>
</evidence>
<keyword evidence="3" id="KW-1185">Reference proteome</keyword>
<keyword evidence="1" id="KW-0812">Transmembrane</keyword>
<dbReference type="OrthoDB" id="341257at2"/>
<gene>
    <name evidence="2" type="ORF">EHS15_12195</name>
</gene>
<evidence type="ECO:0000256" key="1">
    <source>
        <dbReference type="SAM" id="Phobius"/>
    </source>
</evidence>
<feature type="transmembrane region" description="Helical" evidence="1">
    <location>
        <begin position="9"/>
        <end position="27"/>
    </location>
</feature>
<evidence type="ECO:0008006" key="4">
    <source>
        <dbReference type="Google" id="ProtNLM"/>
    </source>
</evidence>
<reference evidence="2" key="1">
    <citation type="journal article" date="2019" name="PLoS Negl. Trop. Dis.">
        <title>Revisiting the worldwide diversity of Leptospira species in the environment.</title>
        <authorList>
            <person name="Vincent A.T."/>
            <person name="Schiettekatte O."/>
            <person name="Bourhy P."/>
            <person name="Veyrier F.J."/>
            <person name="Picardeau M."/>
        </authorList>
    </citation>
    <scope>NUCLEOTIDE SEQUENCE [LARGE SCALE GENOMIC DNA]</scope>
    <source>
        <strain evidence="2">201300427</strain>
    </source>
</reference>
<dbReference type="EMBL" id="RQHW01000047">
    <property type="protein sequence ID" value="TGN18170.1"/>
    <property type="molecule type" value="Genomic_DNA"/>
</dbReference>